<dbReference type="EMBL" id="ALVD01000007">
    <property type="protein sequence ID" value="EJU07123.1"/>
    <property type="molecule type" value="Genomic_DNA"/>
</dbReference>
<accession>A0ABP2R342</accession>
<comment type="caution">
    <text evidence="1">The sequence shown here is derived from an EMBL/GenBank/DDBJ whole genome shotgun (WGS) entry which is preliminary data.</text>
</comment>
<keyword evidence="2" id="KW-1185">Reference proteome</keyword>
<proteinExistence type="predicted"/>
<organism evidence="1 2">
    <name type="scientific">Fusobacterium hwasookii ChDC F128</name>
    <dbReference type="NCBI Taxonomy" id="1216362"/>
    <lineage>
        <taxon>Bacteria</taxon>
        <taxon>Fusobacteriati</taxon>
        <taxon>Fusobacteriota</taxon>
        <taxon>Fusobacteriia</taxon>
        <taxon>Fusobacteriales</taxon>
        <taxon>Fusobacteriaceae</taxon>
        <taxon>Fusobacterium</taxon>
    </lineage>
</organism>
<dbReference type="Proteomes" id="UP000004829">
    <property type="component" value="Unassembled WGS sequence"/>
</dbReference>
<name>A0ABP2R342_9FUSO</name>
<evidence type="ECO:0000313" key="2">
    <source>
        <dbReference type="Proteomes" id="UP000004829"/>
    </source>
</evidence>
<evidence type="ECO:0000313" key="1">
    <source>
        <dbReference type="EMBL" id="EJU07123.1"/>
    </source>
</evidence>
<protein>
    <recommendedName>
        <fullName evidence="3">YopX protein domain-containing protein</fullName>
    </recommendedName>
</protein>
<sequence length="116" mass="13389">MSKYNVYRSIIDKNIKKEFKDSDWCTSLMYYGTWQCKIDGLIAATYLFCPEIIEIEGHIFIKEFCTYEEGEETDFLNELNVTGKWSGVSPSGVTIEGFVQNDYIKTAYPQRPVSTP</sequence>
<dbReference type="RefSeq" id="WP_005918810.1">
    <property type="nucleotide sequence ID" value="NZ_ALVD01000007.1"/>
</dbReference>
<reference evidence="2" key="1">
    <citation type="journal article" date="2012" name="J. Bacteriol.">
        <title>Draft Genome Sequence of Fusobacterium nucleatum ChDC F128, Isolated from a Periodontitis Lesion.</title>
        <authorList>
            <person name="Park S.N."/>
            <person name="Kong S.W."/>
            <person name="Kim H.S."/>
            <person name="Park M.S."/>
            <person name="Lee J.W."/>
            <person name="Cho E."/>
            <person name="Lim Y.K."/>
            <person name="Choi M.H."/>
            <person name="Chang Y.H."/>
            <person name="Shin J.H."/>
            <person name="Park H.S."/>
            <person name="Choi S.H."/>
            <person name="Kook J.K."/>
        </authorList>
    </citation>
    <scope>NUCLEOTIDE SEQUENCE [LARGE SCALE GENOMIC DNA]</scope>
    <source>
        <strain evidence="2">ChDC F128</strain>
    </source>
</reference>
<gene>
    <name evidence="1" type="ORF">B437_08968</name>
</gene>
<evidence type="ECO:0008006" key="3">
    <source>
        <dbReference type="Google" id="ProtNLM"/>
    </source>
</evidence>